<evidence type="ECO:0000256" key="1">
    <source>
        <dbReference type="SAM" id="MobiDB-lite"/>
    </source>
</evidence>
<keyword evidence="2" id="KW-0732">Signal</keyword>
<dbReference type="EMBL" id="VCBC01000014">
    <property type="protein sequence ID" value="TLU61802.1"/>
    <property type="molecule type" value="Genomic_DNA"/>
</dbReference>
<dbReference type="Gene3D" id="3.20.20.140">
    <property type="entry name" value="Metal-dependent hydrolases"/>
    <property type="match status" value="1"/>
</dbReference>
<feature type="chain" id="PRO_5024380781" evidence="2">
    <location>
        <begin position="32"/>
        <end position="632"/>
    </location>
</feature>
<proteinExistence type="predicted"/>
<feature type="signal peptide" evidence="2">
    <location>
        <begin position="1"/>
        <end position="31"/>
    </location>
</feature>
<feature type="compositionally biased region" description="Low complexity" evidence="1">
    <location>
        <begin position="32"/>
        <end position="42"/>
    </location>
</feature>
<evidence type="ECO:0000256" key="2">
    <source>
        <dbReference type="SAM" id="SignalP"/>
    </source>
</evidence>
<dbReference type="InterPro" id="IPR016195">
    <property type="entry name" value="Pol/histidinol_Pase-like"/>
</dbReference>
<evidence type="ECO:0000313" key="4">
    <source>
        <dbReference type="Proteomes" id="UP000307790"/>
    </source>
</evidence>
<dbReference type="InterPro" id="IPR022028">
    <property type="entry name" value="DUF3604"/>
</dbReference>
<comment type="caution">
    <text evidence="3">The sequence shown here is derived from an EMBL/GenBank/DDBJ whole genome shotgun (WGS) entry which is preliminary data.</text>
</comment>
<protein>
    <submittedName>
        <fullName evidence="3">DUF3604 domain-containing protein</fullName>
    </submittedName>
</protein>
<dbReference type="OrthoDB" id="543560at2"/>
<dbReference type="Pfam" id="PF12228">
    <property type="entry name" value="DUF3604"/>
    <property type="match status" value="1"/>
</dbReference>
<name>A0A5R9IKE1_9GAMM</name>
<gene>
    <name evidence="3" type="ORF">FE810_13355</name>
</gene>
<sequence length="632" mass="70303">MVNSGDLMRKHAPLALAVSAALILFACGQQSDPDSVSSSKSDNQVAPAPVKDDSNESLTSDKQAYFGNLHVHTSWSFDGYTNGSVTAPDDAYRWAKGEEIQANKEGGMMKIKQPLDWYAVSDHAEYMGVFVSMEDPDSPVSQLDIAKEITSDDPAVAFKAFAKVLDDMNKGKSDPQLNDPKMAKTMWQEIIETAEMHNDPGNFTTFAAFEWTSAPSNRNLHRVVIFNGRENIPELPFSTLDSDKPEDLWKYMNTARENGATLLAVPHNGNASDGMMFALTDSYGNEITKEYSDNRIMNEPLYEITQIKGSSDTHPDLSPNDEFADFELWDYTLSAITERPTKRQGSYLRQAYLDGLKFEMNNQGNPFQYGIIGDSDTHNSASSVEEDNYTGKFAGEFNPEHRLNGISGYEEASNQQIREFGSGGLAGVWAKENTRDAIFNAMQNKETFGTSGTRVKVRIFASFDYDEDILNRDDWVTMAYDKGVHMGSELTGSSDSSPVFIIQALKEADGANLDRAQIIKGWVDSDGNVQEKIFDVALSDDRTDGSQMLESTVDLATGKYTNDIGASAFLLTWKDPEFDASQHAFYYLRVLEIPTPRWSTLDAIALGQKPRDDLPVTIQERGWSSPIWYKAQ</sequence>
<reference evidence="3 4" key="1">
    <citation type="submission" date="2019-05" db="EMBL/GenBank/DDBJ databases">
        <title>Genome sequences of Thalassotalea litorea 1K03283.</title>
        <authorList>
            <person name="Zhang D."/>
        </authorList>
    </citation>
    <scope>NUCLEOTIDE SEQUENCE [LARGE SCALE GENOMIC DNA]</scope>
    <source>
        <strain evidence="3 4">MCCC 1K03283</strain>
    </source>
</reference>
<accession>A0A5R9IKE1</accession>
<dbReference type="SUPFAM" id="SSF89550">
    <property type="entry name" value="PHP domain-like"/>
    <property type="match status" value="1"/>
</dbReference>
<evidence type="ECO:0000313" key="3">
    <source>
        <dbReference type="EMBL" id="TLU61802.1"/>
    </source>
</evidence>
<organism evidence="3 4">
    <name type="scientific">Thalassotalea litorea</name>
    <dbReference type="NCBI Taxonomy" id="2020715"/>
    <lineage>
        <taxon>Bacteria</taxon>
        <taxon>Pseudomonadati</taxon>
        <taxon>Pseudomonadota</taxon>
        <taxon>Gammaproteobacteria</taxon>
        <taxon>Alteromonadales</taxon>
        <taxon>Colwelliaceae</taxon>
        <taxon>Thalassotalea</taxon>
    </lineage>
</organism>
<dbReference type="AlphaFoldDB" id="A0A5R9IKE1"/>
<feature type="region of interest" description="Disordered" evidence="1">
    <location>
        <begin position="32"/>
        <end position="57"/>
    </location>
</feature>
<dbReference type="Proteomes" id="UP000307790">
    <property type="component" value="Unassembled WGS sequence"/>
</dbReference>
<keyword evidence="4" id="KW-1185">Reference proteome</keyword>